<reference evidence="1 2" key="1">
    <citation type="journal article" date="2017" name="Front. Microbiol.">
        <title>Genomics reveals a unique clone of Burkholderia cenocepacia harbouring an actively excising novel genomic island.</title>
        <authorList>
            <person name="Patil P."/>
            <person name="Mali S."/>
            <person name="Midha S."/>
            <person name="Gautam V."/>
            <person name="Dash L."/>
            <person name="Kumar S."/>
            <person name="Shastri J."/>
            <person name="Singhal L."/>
            <person name="Patil P.B."/>
        </authorList>
    </citation>
    <scope>NUCLEOTIDE SEQUENCE [LARGE SCALE GENOMIC DNA]</scope>
    <source>
        <strain evidence="1 2">BC-19</strain>
    </source>
</reference>
<evidence type="ECO:0000313" key="2">
    <source>
        <dbReference type="Proteomes" id="UP000191686"/>
    </source>
</evidence>
<name>A0ABD4UNZ0_9BURK</name>
<protein>
    <submittedName>
        <fullName evidence="1">Uncharacterized protein</fullName>
    </submittedName>
</protein>
<organism evidence="1 2">
    <name type="scientific">Burkholderia cenocepacia</name>
    <dbReference type="NCBI Taxonomy" id="95486"/>
    <lineage>
        <taxon>Bacteria</taxon>
        <taxon>Pseudomonadati</taxon>
        <taxon>Pseudomonadota</taxon>
        <taxon>Betaproteobacteria</taxon>
        <taxon>Burkholderiales</taxon>
        <taxon>Burkholderiaceae</taxon>
        <taxon>Burkholderia</taxon>
        <taxon>Burkholderia cepacia complex</taxon>
    </lineage>
</organism>
<gene>
    <name evidence="1" type="ORF">UE95_031390</name>
</gene>
<evidence type="ECO:0000313" key="1">
    <source>
        <dbReference type="EMBL" id="MCW3715801.1"/>
    </source>
</evidence>
<dbReference type="Proteomes" id="UP000191686">
    <property type="component" value="Unassembled WGS sequence"/>
</dbReference>
<sequence length="260" mass="29388">MPTRSADELKKVQTRTVALMRSLMRRVGASNANQFAGWLTDKTKDWGWSDMQESKKWYPFVRGNIKREPTGALRLLSQLFDDADDLYRHGPGGIWSALWGPINEQVAVMRGHPQCLPKEPIDAVLRRIEEVALFGSNEKSQFEDFVRAAALYSYLVVVDPYGRIAEGNGVGHAYAAYRHVRSYLLERTIADELSALGIHDALCEFLADIERSRVGARPQWVCAIECGEVDERLRSELAANEVHHLARRNKGTGYRLTTTQ</sequence>
<comment type="caution">
    <text evidence="1">The sequence shown here is derived from an EMBL/GenBank/DDBJ whole genome shotgun (WGS) entry which is preliminary data.</text>
</comment>
<dbReference type="AlphaFoldDB" id="A0ABD4UNZ0"/>
<dbReference type="RefSeq" id="WP_143262551.1">
    <property type="nucleotide sequence ID" value="NZ_JYMX02000034.1"/>
</dbReference>
<proteinExistence type="predicted"/>
<dbReference type="EMBL" id="JYMX02000034">
    <property type="protein sequence ID" value="MCW3715801.1"/>
    <property type="molecule type" value="Genomic_DNA"/>
</dbReference>
<reference evidence="1 2" key="2">
    <citation type="journal article" date="2017" name="Front. Microbiol.">
        <title>Genomics Reveals a Unique Clone of Burkholderia cenocepacia Harboring an Actively Excising Novel Genomic Island.</title>
        <authorList>
            <person name="Patil P.P."/>
            <person name="Mali S."/>
            <person name="Midha S."/>
            <person name="Gautam V."/>
            <person name="Dash L."/>
            <person name="Kumar S."/>
            <person name="Shastri J."/>
            <person name="Singhal L."/>
            <person name="Patil P.B."/>
        </authorList>
    </citation>
    <scope>NUCLEOTIDE SEQUENCE [LARGE SCALE GENOMIC DNA]</scope>
    <source>
        <strain evidence="1 2">BC-19</strain>
    </source>
</reference>
<accession>A0ABD4UNZ0</accession>